<reference evidence="2" key="1">
    <citation type="submission" date="2017-02" db="EMBL/GenBank/DDBJ databases">
        <authorList>
            <person name="Varghese N."/>
            <person name="Submissions S."/>
        </authorList>
    </citation>
    <scope>NUCLEOTIDE SEQUENCE [LARGE SCALE GENOMIC DNA]</scope>
    <source>
        <strain evidence="2">DSM 22224</strain>
    </source>
</reference>
<keyword evidence="2" id="KW-1185">Reference proteome</keyword>
<evidence type="ECO:0000313" key="2">
    <source>
        <dbReference type="Proteomes" id="UP000190367"/>
    </source>
</evidence>
<gene>
    <name evidence="1" type="ORF">SAMN04488128_1021621</name>
</gene>
<accession>A0A1T4RZP1</accession>
<sequence>MKDKRYAIVNKLLEAKGISNFNEIFDIVPPSVVATDINLNYYSLQKRMKDHTLFNLHELLKLSKLIGCKVEALIGLALKRHKSV</sequence>
<evidence type="ECO:0008006" key="3">
    <source>
        <dbReference type="Google" id="ProtNLM"/>
    </source>
</evidence>
<dbReference type="Proteomes" id="UP000190367">
    <property type="component" value="Unassembled WGS sequence"/>
</dbReference>
<name>A0A1T4RZP1_9BACT</name>
<protein>
    <recommendedName>
        <fullName evidence="3">Cro/C1-type HTH DNA-binding domain-containing protein</fullName>
    </recommendedName>
</protein>
<dbReference type="AlphaFoldDB" id="A0A1T4RZP1"/>
<evidence type="ECO:0000313" key="1">
    <source>
        <dbReference type="EMBL" id="SKA21387.1"/>
    </source>
</evidence>
<organism evidence="1 2">
    <name type="scientific">Chitinophaga eiseniae</name>
    <dbReference type="NCBI Taxonomy" id="634771"/>
    <lineage>
        <taxon>Bacteria</taxon>
        <taxon>Pseudomonadati</taxon>
        <taxon>Bacteroidota</taxon>
        <taxon>Chitinophagia</taxon>
        <taxon>Chitinophagales</taxon>
        <taxon>Chitinophagaceae</taxon>
        <taxon>Chitinophaga</taxon>
    </lineage>
</organism>
<proteinExistence type="predicted"/>
<dbReference type="EMBL" id="FUWZ01000002">
    <property type="protein sequence ID" value="SKA21387.1"/>
    <property type="molecule type" value="Genomic_DNA"/>
</dbReference>